<dbReference type="Proteomes" id="UP000002743">
    <property type="component" value="Chromosome"/>
</dbReference>
<protein>
    <recommendedName>
        <fullName evidence="2">UPF0102 protein Msip34_2312</fullName>
    </recommendedName>
</protein>
<dbReference type="PANTHER" id="PTHR34039:SF1">
    <property type="entry name" value="UPF0102 PROTEIN YRAN"/>
    <property type="match status" value="1"/>
</dbReference>
<dbReference type="NCBIfam" id="TIGR00252">
    <property type="entry name" value="YraN family protein"/>
    <property type="match status" value="1"/>
</dbReference>
<dbReference type="GO" id="GO:0003676">
    <property type="term" value="F:nucleic acid binding"/>
    <property type="evidence" value="ECO:0007669"/>
    <property type="project" value="InterPro"/>
</dbReference>
<evidence type="ECO:0000256" key="2">
    <source>
        <dbReference type="HAMAP-Rule" id="MF_00048"/>
    </source>
</evidence>
<dbReference type="SUPFAM" id="SSF52980">
    <property type="entry name" value="Restriction endonuclease-like"/>
    <property type="match status" value="1"/>
</dbReference>
<dbReference type="eggNOG" id="COG0792">
    <property type="taxonomic scope" value="Bacteria"/>
</dbReference>
<dbReference type="Gene3D" id="3.40.1350.10">
    <property type="match status" value="1"/>
</dbReference>
<dbReference type="CDD" id="cd20736">
    <property type="entry name" value="PoNe_Nuclease"/>
    <property type="match status" value="1"/>
</dbReference>
<dbReference type="Pfam" id="PF02021">
    <property type="entry name" value="UPF0102"/>
    <property type="match status" value="1"/>
</dbReference>
<proteinExistence type="inferred from homology"/>
<dbReference type="HAMAP" id="MF_00048">
    <property type="entry name" value="UPF0102"/>
    <property type="match status" value="1"/>
</dbReference>
<dbReference type="KEGG" id="mei:Msip34_2312"/>
<reference evidence="3 4" key="2">
    <citation type="journal article" date="2011" name="J. Bacteriol.">
        <title>Genomes of three methylotrophs from a single niche uncover genetic and metabolic divergence of Methylophilaceae.</title>
        <authorList>
            <person name="Lapidus A."/>
            <person name="Clum A."/>
            <person name="Labutti K."/>
            <person name="Kaluzhnaya M.G."/>
            <person name="Lim S."/>
            <person name="Beck D.A."/>
            <person name="Glavina Del Rio T."/>
            <person name="Nolan M."/>
            <person name="Mavromatis K."/>
            <person name="Huntemann M."/>
            <person name="Lucas S."/>
            <person name="Lidstrom M.E."/>
            <person name="Ivanova N."/>
            <person name="Chistoserdova L."/>
        </authorList>
    </citation>
    <scope>NUCLEOTIDE SEQUENCE [LARGE SCALE GENOMIC DNA]</scope>
    <source>
        <strain evidence="3 4">SIP3-4</strain>
    </source>
</reference>
<dbReference type="STRING" id="582744.Msip34_2312"/>
<reference evidence="4" key="1">
    <citation type="submission" date="2009-07" db="EMBL/GenBank/DDBJ databases">
        <title>Complete sequence of chromosome of Methylovorus sp. SIP3-4.</title>
        <authorList>
            <person name="Lucas S."/>
            <person name="Copeland A."/>
            <person name="Lapidus A."/>
            <person name="Glavina del Rio T."/>
            <person name="Tice H."/>
            <person name="Bruce D."/>
            <person name="Goodwin L."/>
            <person name="Pitluck S."/>
            <person name="Clum A."/>
            <person name="Larimer F."/>
            <person name="Land M."/>
            <person name="Hauser L."/>
            <person name="Kyrpides N."/>
            <person name="Mikhailova N."/>
            <person name="Kayluzhnaya M."/>
            <person name="Chistoserdova L."/>
        </authorList>
    </citation>
    <scope>NUCLEOTIDE SEQUENCE [LARGE SCALE GENOMIC DNA]</scope>
    <source>
        <strain evidence="4">SIP3-4</strain>
    </source>
</reference>
<name>C6XA13_METGS</name>
<evidence type="ECO:0000313" key="3">
    <source>
        <dbReference type="EMBL" id="ACT51554.1"/>
    </source>
</evidence>
<dbReference type="HOGENOM" id="CLU_115353_1_0_4"/>
<dbReference type="InterPro" id="IPR011856">
    <property type="entry name" value="tRNA_endonuc-like_dom_sf"/>
</dbReference>
<dbReference type="AlphaFoldDB" id="C6XA13"/>
<dbReference type="NCBIfam" id="NF009150">
    <property type="entry name" value="PRK12497.1-3"/>
    <property type="match status" value="1"/>
</dbReference>
<dbReference type="RefSeq" id="WP_015830855.1">
    <property type="nucleotide sequence ID" value="NC_012969.1"/>
</dbReference>
<dbReference type="InterPro" id="IPR011335">
    <property type="entry name" value="Restrct_endonuc-II-like"/>
</dbReference>
<dbReference type="InterPro" id="IPR003509">
    <property type="entry name" value="UPF0102_YraN-like"/>
</dbReference>
<organism evidence="3 4">
    <name type="scientific">Methylovorus glucosotrophus (strain SIP3-4)</name>
    <dbReference type="NCBI Taxonomy" id="582744"/>
    <lineage>
        <taxon>Bacteria</taxon>
        <taxon>Pseudomonadati</taxon>
        <taxon>Pseudomonadota</taxon>
        <taxon>Betaproteobacteria</taxon>
        <taxon>Nitrosomonadales</taxon>
        <taxon>Methylophilaceae</taxon>
        <taxon>Methylovorus</taxon>
    </lineage>
</organism>
<dbReference type="EMBL" id="CP001674">
    <property type="protein sequence ID" value="ACT51554.1"/>
    <property type="molecule type" value="Genomic_DNA"/>
</dbReference>
<evidence type="ECO:0000256" key="1">
    <source>
        <dbReference type="ARBA" id="ARBA00006738"/>
    </source>
</evidence>
<evidence type="ECO:0000313" key="4">
    <source>
        <dbReference type="Proteomes" id="UP000002743"/>
    </source>
</evidence>
<keyword evidence="4" id="KW-1185">Reference proteome</keyword>
<sequence length="111" mass="12584">MNTQGTEAEERAAIYLQQHGLKLLARNYRSRFGEIDLIMRDGVSLVFIEVRMRKSERFGGAAASITPAKQKKLVLTAEHYLQQHGASACRFDAVLLDQAYNIVWIRNAFEA</sequence>
<dbReference type="PANTHER" id="PTHR34039">
    <property type="entry name" value="UPF0102 PROTEIN YRAN"/>
    <property type="match status" value="1"/>
</dbReference>
<accession>C6XA13</accession>
<comment type="similarity">
    <text evidence="1 2">Belongs to the UPF0102 family.</text>
</comment>
<dbReference type="OrthoDB" id="9794876at2"/>
<gene>
    <name evidence="3" type="ordered locus">Msip34_2312</name>
</gene>